<evidence type="ECO:0000313" key="1">
    <source>
        <dbReference type="EMBL" id="KAF6374382.1"/>
    </source>
</evidence>
<accession>A0A7J7ZJF0</accession>
<organism evidence="1 2">
    <name type="scientific">Pipistrellus kuhlii</name>
    <name type="common">Kuhl's pipistrelle</name>
    <dbReference type="NCBI Taxonomy" id="59472"/>
    <lineage>
        <taxon>Eukaryota</taxon>
        <taxon>Metazoa</taxon>
        <taxon>Chordata</taxon>
        <taxon>Craniata</taxon>
        <taxon>Vertebrata</taxon>
        <taxon>Euteleostomi</taxon>
        <taxon>Mammalia</taxon>
        <taxon>Eutheria</taxon>
        <taxon>Laurasiatheria</taxon>
        <taxon>Chiroptera</taxon>
        <taxon>Yangochiroptera</taxon>
        <taxon>Vespertilionidae</taxon>
        <taxon>Pipistrellus</taxon>
    </lineage>
</organism>
<comment type="caution">
    <text evidence="1">The sequence shown here is derived from an EMBL/GenBank/DDBJ whole genome shotgun (WGS) entry which is preliminary data.</text>
</comment>
<dbReference type="AlphaFoldDB" id="A0A7J7ZJF0"/>
<dbReference type="EMBL" id="JACAGB010000003">
    <property type="protein sequence ID" value="KAF6374382.1"/>
    <property type="molecule type" value="Genomic_DNA"/>
</dbReference>
<name>A0A7J7ZJF0_PIPKU</name>
<proteinExistence type="predicted"/>
<dbReference type="Proteomes" id="UP000558488">
    <property type="component" value="Unassembled WGS sequence"/>
</dbReference>
<reference evidence="1 2" key="1">
    <citation type="journal article" date="2020" name="Nature">
        <title>Six reference-quality genomes reveal evolution of bat adaptations.</title>
        <authorList>
            <person name="Jebb D."/>
            <person name="Huang Z."/>
            <person name="Pippel M."/>
            <person name="Hughes G.M."/>
            <person name="Lavrichenko K."/>
            <person name="Devanna P."/>
            <person name="Winkler S."/>
            <person name="Jermiin L.S."/>
            <person name="Skirmuntt E.C."/>
            <person name="Katzourakis A."/>
            <person name="Burkitt-Gray L."/>
            <person name="Ray D.A."/>
            <person name="Sullivan K.A.M."/>
            <person name="Roscito J.G."/>
            <person name="Kirilenko B.M."/>
            <person name="Davalos L.M."/>
            <person name="Corthals A.P."/>
            <person name="Power M.L."/>
            <person name="Jones G."/>
            <person name="Ransome R.D."/>
            <person name="Dechmann D.K.N."/>
            <person name="Locatelli A.G."/>
            <person name="Puechmaille S.J."/>
            <person name="Fedrigo O."/>
            <person name="Jarvis E.D."/>
            <person name="Hiller M."/>
            <person name="Vernes S.C."/>
            <person name="Myers E.W."/>
            <person name="Teeling E.C."/>
        </authorList>
    </citation>
    <scope>NUCLEOTIDE SEQUENCE [LARGE SCALE GENOMIC DNA]</scope>
    <source>
        <strain evidence="1">MPipKuh1</strain>
        <tissue evidence="1">Flight muscle</tissue>
    </source>
</reference>
<evidence type="ECO:0000313" key="2">
    <source>
        <dbReference type="Proteomes" id="UP000558488"/>
    </source>
</evidence>
<gene>
    <name evidence="1" type="ORF">mPipKuh1_009601</name>
</gene>
<keyword evidence="2" id="KW-1185">Reference proteome</keyword>
<sequence>MKLDHKLIPYTKTNSKWLKDLNIRWETIKILQESIGSKIVDISHSNIFTDTDPRARETKEKINKRDYIKIKSFCTAREIITKTTRKPTTWENIFATVISDKVLISKIKTMAFLCSRTQKTMAFLCSRTQKIMAFLYTNNEMTEKEMKNKKENKHTKNPIYHCTRKN</sequence>
<protein>
    <submittedName>
        <fullName evidence="1">Uncharacterized protein</fullName>
    </submittedName>
</protein>